<evidence type="ECO:0000256" key="6">
    <source>
        <dbReference type="ARBA" id="ARBA00022989"/>
    </source>
</evidence>
<dbReference type="InterPro" id="IPR052017">
    <property type="entry name" value="TSUP"/>
</dbReference>
<keyword evidence="4 8" id="KW-1003">Cell membrane</keyword>
<protein>
    <recommendedName>
        <fullName evidence="8">Probable membrane transporter protein</fullName>
    </recommendedName>
</protein>
<dbReference type="InterPro" id="IPR002781">
    <property type="entry name" value="TM_pro_TauE-like"/>
</dbReference>
<dbReference type="Pfam" id="PF01925">
    <property type="entry name" value="TauE"/>
    <property type="match status" value="1"/>
</dbReference>
<accession>A0ABN3IXT5</accession>
<comment type="similarity">
    <text evidence="2 8">Belongs to the 4-toluene sulfonate uptake permease (TSUP) (TC 2.A.102) family.</text>
</comment>
<evidence type="ECO:0000256" key="1">
    <source>
        <dbReference type="ARBA" id="ARBA00004651"/>
    </source>
</evidence>
<name>A0ABN3IXT5_9ACTN</name>
<keyword evidence="5 8" id="KW-0812">Transmembrane</keyword>
<keyword evidence="10" id="KW-1185">Reference proteome</keyword>
<dbReference type="Proteomes" id="UP001501231">
    <property type="component" value="Unassembled WGS sequence"/>
</dbReference>
<comment type="subcellular location">
    <subcellularLocation>
        <location evidence="1 8">Cell membrane</location>
        <topology evidence="1 8">Multi-pass membrane protein</topology>
    </subcellularLocation>
</comment>
<feature type="transmembrane region" description="Helical" evidence="8">
    <location>
        <begin position="187"/>
        <end position="209"/>
    </location>
</feature>
<evidence type="ECO:0000256" key="5">
    <source>
        <dbReference type="ARBA" id="ARBA00022692"/>
    </source>
</evidence>
<feature type="transmembrane region" description="Helical" evidence="8">
    <location>
        <begin position="221"/>
        <end position="239"/>
    </location>
</feature>
<organism evidence="9 10">
    <name type="scientific">Actinomadura vinacea</name>
    <dbReference type="NCBI Taxonomy" id="115336"/>
    <lineage>
        <taxon>Bacteria</taxon>
        <taxon>Bacillati</taxon>
        <taxon>Actinomycetota</taxon>
        <taxon>Actinomycetes</taxon>
        <taxon>Streptosporangiales</taxon>
        <taxon>Thermomonosporaceae</taxon>
        <taxon>Actinomadura</taxon>
    </lineage>
</organism>
<dbReference type="PANTHER" id="PTHR30269">
    <property type="entry name" value="TRANSMEMBRANE PROTEIN YFCA"/>
    <property type="match status" value="1"/>
</dbReference>
<feature type="transmembrane region" description="Helical" evidence="8">
    <location>
        <begin position="72"/>
        <end position="90"/>
    </location>
</feature>
<proteinExistence type="inferred from homology"/>
<sequence>MTAATLLPVSLGVLVGAGTQRVTGVGFALVAGPLLVLLLGPVEGVRLVNLLSLLSSMVVLPTVWREVEFRRVARLAVPALLVLPAGAWIARNVPGAPLMIAEGVLVLTALYGLHRFNAPRALQGRAGETGAGAASGLMNVTAGIGGPAITLYAAATRWEHKSFVASMQLYTVLVNAGSIAAKGWPQLPYRTLAIAAACALAGVALGHKLEHRVSRERARRAVLAIAALGGVTAILKGVITV</sequence>
<comment type="caution">
    <text evidence="9">The sequence shown here is derived from an EMBL/GenBank/DDBJ whole genome shotgun (WGS) entry which is preliminary data.</text>
</comment>
<evidence type="ECO:0000256" key="8">
    <source>
        <dbReference type="RuleBase" id="RU363041"/>
    </source>
</evidence>
<evidence type="ECO:0000256" key="4">
    <source>
        <dbReference type="ARBA" id="ARBA00022475"/>
    </source>
</evidence>
<feature type="transmembrane region" description="Helical" evidence="8">
    <location>
        <begin position="96"/>
        <end position="113"/>
    </location>
</feature>
<evidence type="ECO:0000256" key="7">
    <source>
        <dbReference type="ARBA" id="ARBA00023136"/>
    </source>
</evidence>
<keyword evidence="6 8" id="KW-1133">Transmembrane helix</keyword>
<keyword evidence="3" id="KW-0813">Transport</keyword>
<keyword evidence="7 8" id="KW-0472">Membrane</keyword>
<gene>
    <name evidence="9" type="ORF">GCM10010191_27380</name>
</gene>
<dbReference type="PANTHER" id="PTHR30269:SF37">
    <property type="entry name" value="MEMBRANE TRANSPORTER PROTEIN"/>
    <property type="match status" value="1"/>
</dbReference>
<dbReference type="EMBL" id="BAAARW010000011">
    <property type="protein sequence ID" value="GAA2415616.1"/>
    <property type="molecule type" value="Genomic_DNA"/>
</dbReference>
<evidence type="ECO:0000313" key="9">
    <source>
        <dbReference type="EMBL" id="GAA2415616.1"/>
    </source>
</evidence>
<reference evidence="9 10" key="1">
    <citation type="journal article" date="2019" name="Int. J. Syst. Evol. Microbiol.">
        <title>The Global Catalogue of Microorganisms (GCM) 10K type strain sequencing project: providing services to taxonomists for standard genome sequencing and annotation.</title>
        <authorList>
            <consortium name="The Broad Institute Genomics Platform"/>
            <consortium name="The Broad Institute Genome Sequencing Center for Infectious Disease"/>
            <person name="Wu L."/>
            <person name="Ma J."/>
        </authorList>
    </citation>
    <scope>NUCLEOTIDE SEQUENCE [LARGE SCALE GENOMIC DNA]</scope>
    <source>
        <strain evidence="9 10">JCM 3325</strain>
    </source>
</reference>
<evidence type="ECO:0000256" key="2">
    <source>
        <dbReference type="ARBA" id="ARBA00009142"/>
    </source>
</evidence>
<evidence type="ECO:0000256" key="3">
    <source>
        <dbReference type="ARBA" id="ARBA00022448"/>
    </source>
</evidence>
<evidence type="ECO:0000313" key="10">
    <source>
        <dbReference type="Proteomes" id="UP001501231"/>
    </source>
</evidence>
<dbReference type="RefSeq" id="WP_344589272.1">
    <property type="nucleotide sequence ID" value="NZ_BAAARW010000011.1"/>
</dbReference>